<reference evidence="3 4" key="1">
    <citation type="submission" date="2017-01" db="EMBL/GenBank/DDBJ databases">
        <authorList>
            <person name="Mah S.A."/>
            <person name="Swanson W.J."/>
            <person name="Moy G.W."/>
            <person name="Vacquier V.D."/>
        </authorList>
    </citation>
    <scope>NUCLEOTIDE SEQUENCE [LARGE SCALE GENOMIC DNA]</scope>
    <source>
        <strain evidence="3 4">DCY110</strain>
    </source>
</reference>
<dbReference type="RefSeq" id="WP_076200151.1">
    <property type="nucleotide sequence ID" value="NZ_CP019236.1"/>
</dbReference>
<evidence type="ECO:0000256" key="1">
    <source>
        <dbReference type="SAM" id="SignalP"/>
    </source>
</evidence>
<accession>A0A1P8JWY3</accession>
<dbReference type="OrthoDB" id="6506871at2"/>
<dbReference type="STRING" id="1842727.RD110_14615"/>
<gene>
    <name evidence="3" type="ORF">RD110_14615</name>
</gene>
<evidence type="ECO:0000313" key="3">
    <source>
        <dbReference type="EMBL" id="APW38272.1"/>
    </source>
</evidence>
<dbReference type="SMART" id="SM00972">
    <property type="entry name" value="SCPU"/>
    <property type="match status" value="1"/>
</dbReference>
<protein>
    <recommendedName>
        <fullName evidence="2">Spore coat protein U/FanG domain-containing protein</fullName>
    </recommendedName>
</protein>
<proteinExistence type="predicted"/>
<keyword evidence="4" id="KW-1185">Reference proteome</keyword>
<evidence type="ECO:0000313" key="4">
    <source>
        <dbReference type="Proteomes" id="UP000186609"/>
    </source>
</evidence>
<sequence>MHRWFVRAGLVPLLTAGVASAPVMAATPIPTTATFAVNATVQSGCLVVGSPTQSSGVSFGMLDFGTQSAVAGTVSTASLSASGGSMALVQCTPGAAVSVTLDGGLNALGAQRRLRMGNNYLPYQLYLSAAMTTTYHPGVAVPIATGSAAMSLPVYGVATPPRSGLPAGQYSDTVQVVFSW</sequence>
<dbReference type="InterPro" id="IPR007893">
    <property type="entry name" value="Spore_coat_U/FanG"/>
</dbReference>
<feature type="signal peptide" evidence="1">
    <location>
        <begin position="1"/>
        <end position="25"/>
    </location>
</feature>
<feature type="chain" id="PRO_5012704224" description="Spore coat protein U/FanG domain-containing protein" evidence="1">
    <location>
        <begin position="26"/>
        <end position="180"/>
    </location>
</feature>
<dbReference type="PANTHER" id="PTHR37089:SF3">
    <property type="entry name" value="EXPORTED PROTEIN"/>
    <property type="match status" value="1"/>
</dbReference>
<dbReference type="PANTHER" id="PTHR37089">
    <property type="entry name" value="PROTEIN U-RELATED"/>
    <property type="match status" value="1"/>
</dbReference>
<dbReference type="Pfam" id="PF05229">
    <property type="entry name" value="SCPU"/>
    <property type="match status" value="1"/>
</dbReference>
<keyword evidence="1" id="KW-0732">Signal</keyword>
<dbReference type="EMBL" id="CP019236">
    <property type="protein sequence ID" value="APW38272.1"/>
    <property type="molecule type" value="Genomic_DNA"/>
</dbReference>
<organism evidence="3 4">
    <name type="scientific">Rhodoferax koreensis</name>
    <dbReference type="NCBI Taxonomy" id="1842727"/>
    <lineage>
        <taxon>Bacteria</taxon>
        <taxon>Pseudomonadati</taxon>
        <taxon>Pseudomonadota</taxon>
        <taxon>Betaproteobacteria</taxon>
        <taxon>Burkholderiales</taxon>
        <taxon>Comamonadaceae</taxon>
        <taxon>Rhodoferax</taxon>
    </lineage>
</organism>
<dbReference type="InterPro" id="IPR053167">
    <property type="entry name" value="Spore_coat_component"/>
</dbReference>
<name>A0A1P8JWY3_9BURK</name>
<feature type="domain" description="Spore coat protein U/FanG" evidence="2">
    <location>
        <begin position="31"/>
        <end position="176"/>
    </location>
</feature>
<evidence type="ECO:0000259" key="2">
    <source>
        <dbReference type="Pfam" id="PF05229"/>
    </source>
</evidence>
<dbReference type="Proteomes" id="UP000186609">
    <property type="component" value="Chromosome"/>
</dbReference>
<dbReference type="KEGG" id="rhy:RD110_14615"/>
<dbReference type="AlphaFoldDB" id="A0A1P8JWY3"/>